<name>A0ABN9R5M3_9DINO</name>
<feature type="region of interest" description="Disordered" evidence="1">
    <location>
        <begin position="596"/>
        <end position="704"/>
    </location>
</feature>
<dbReference type="Proteomes" id="UP001189429">
    <property type="component" value="Unassembled WGS sequence"/>
</dbReference>
<comment type="caution">
    <text evidence="2">The sequence shown here is derived from an EMBL/GenBank/DDBJ whole genome shotgun (WGS) entry which is preliminary data.</text>
</comment>
<organism evidence="2 3">
    <name type="scientific">Prorocentrum cordatum</name>
    <dbReference type="NCBI Taxonomy" id="2364126"/>
    <lineage>
        <taxon>Eukaryota</taxon>
        <taxon>Sar</taxon>
        <taxon>Alveolata</taxon>
        <taxon>Dinophyceae</taxon>
        <taxon>Prorocentrales</taxon>
        <taxon>Prorocentraceae</taxon>
        <taxon>Prorocentrum</taxon>
    </lineage>
</organism>
<proteinExistence type="predicted"/>
<evidence type="ECO:0000256" key="1">
    <source>
        <dbReference type="SAM" id="MobiDB-lite"/>
    </source>
</evidence>
<evidence type="ECO:0000313" key="3">
    <source>
        <dbReference type="Proteomes" id="UP001189429"/>
    </source>
</evidence>
<sequence>MISPSREGSRLARRARCDFNDAAGALNWLANRQDTGAKPNFDQQRVHARIIDLVADSMPPLETAIPSPRAAFNELLHGRGVYDESAGRNIGRLRNVGQISLPKTAVEGPRLIQIAPAHARQHLEDGSSRMLVPSDEFDHRLDSCDVIPHWDPSLARNRRLHMRFIRLLRPKGMFVFLDESERREEVGVSAAKKSDQLRMILSGYFCTRPVLAGEVGLAGTGLGGRRLEADARLVPACAALPMGFTWSLFFCQEAGGSMMSDTPELAGVPQISDRGPTAVLQPARPLDHGGGAQYTYVDNLGVMGFDAAAVADCLGATTTRFNQAGLALSTRLTAKRYWRVRQGLSWALSCRALPGWAREVVIGHYTYCAMCNRDLLPAFTAVYKFIAANYSQGAALWASARAELVAFRGLMPLLRGDWALPWSELACLSDASEHGSDRFRRLGGHSARAHFFAVNRNAMTLGGALKPVSELEEGDAVAGDAEWGVNPAFEEMPAGIFMGALWAVALCLALNKRLHARWVPSELNPKHMSIIIKHMSAIVQHMKRNIIEHMKQSITEHMNRGLFGPMAQDFQQQPQLAEHRGHARLEALLLRQGPWQLPPQAPRARRALMSQRQRRLRPDSDDGAPAPERPERRAERSRALSPSVLPPPLAPPPGAASALQRRRALGPPLGLAARLLRPPPIARAEGKESGATTDPEDEKKASSRLVVDSEVDAALVHYINGLFKEKHGENRGDVLLSALLHFQPQYGKLGSWRLPRAWRALKGWRRRCGRRSRNPVVRTIWPAVTWDLCCRGLKLMGPHVAGNIVTHRRPSEPLTTQRRDLVKPVKGGADEWSGILFPGSRAAPRRNEMQDEGMSLANKLHPWLPRVVSSLAPGAPESRLSPHSYPELVAEFNRTQARLGHRSLVLYQGRHSGASLDLQGRHRDHLEFKKQGGWQCESSLKRYENAARSNPSASKLMPAHAAQFKKADAQLEALSFGRVAAQPFVPLCYAARLWDLKYGEISTFQTTVYFVRLKKTLLLGSSLEPR</sequence>
<feature type="compositionally biased region" description="Pro residues" evidence="1">
    <location>
        <begin position="644"/>
        <end position="654"/>
    </location>
</feature>
<dbReference type="EMBL" id="CAUYUJ010005335">
    <property type="protein sequence ID" value="CAK0813240.1"/>
    <property type="molecule type" value="Genomic_DNA"/>
</dbReference>
<accession>A0ABN9R5M3</accession>
<keyword evidence="3" id="KW-1185">Reference proteome</keyword>
<evidence type="ECO:0000313" key="2">
    <source>
        <dbReference type="EMBL" id="CAK0813240.1"/>
    </source>
</evidence>
<feature type="compositionally biased region" description="Low complexity" evidence="1">
    <location>
        <begin position="655"/>
        <end position="676"/>
    </location>
</feature>
<feature type="non-terminal residue" evidence="2">
    <location>
        <position position="1026"/>
    </location>
</feature>
<reference evidence="2" key="1">
    <citation type="submission" date="2023-10" db="EMBL/GenBank/DDBJ databases">
        <authorList>
            <person name="Chen Y."/>
            <person name="Shah S."/>
            <person name="Dougan E. K."/>
            <person name="Thang M."/>
            <person name="Chan C."/>
        </authorList>
    </citation>
    <scope>NUCLEOTIDE SEQUENCE [LARGE SCALE GENOMIC DNA]</scope>
</reference>
<protein>
    <submittedName>
        <fullName evidence="2">Uncharacterized protein</fullName>
    </submittedName>
</protein>
<gene>
    <name evidence="2" type="ORF">PCOR1329_LOCUS17241</name>
</gene>
<feature type="compositionally biased region" description="Basic and acidic residues" evidence="1">
    <location>
        <begin position="628"/>
        <end position="638"/>
    </location>
</feature>